<name>A0A563U5G6_9SPHI</name>
<dbReference type="Pfam" id="PF04338">
    <property type="entry name" value="DUF481"/>
    <property type="match status" value="1"/>
</dbReference>
<accession>A0A563U5G6</accession>
<keyword evidence="2" id="KW-1185">Reference proteome</keyword>
<organism evidence="1 2">
    <name type="scientific">Mucilaginibacter achroorhodeus</name>
    <dbReference type="NCBI Taxonomy" id="2599294"/>
    <lineage>
        <taxon>Bacteria</taxon>
        <taxon>Pseudomonadati</taxon>
        <taxon>Bacteroidota</taxon>
        <taxon>Sphingobacteriia</taxon>
        <taxon>Sphingobacteriales</taxon>
        <taxon>Sphingobacteriaceae</taxon>
        <taxon>Mucilaginibacter</taxon>
    </lineage>
</organism>
<protein>
    <submittedName>
        <fullName evidence="1">DUF481 domain-containing protein</fullName>
    </submittedName>
</protein>
<evidence type="ECO:0000313" key="1">
    <source>
        <dbReference type="EMBL" id="TWR26606.1"/>
    </source>
</evidence>
<proteinExistence type="predicted"/>
<dbReference type="RefSeq" id="WP_146269611.1">
    <property type="nucleotide sequence ID" value="NZ_VOEI01000002.1"/>
</dbReference>
<evidence type="ECO:0000313" key="2">
    <source>
        <dbReference type="Proteomes" id="UP000318010"/>
    </source>
</evidence>
<gene>
    <name evidence="1" type="ORF">FPZ42_06080</name>
</gene>
<dbReference type="AlphaFoldDB" id="A0A563U5G6"/>
<dbReference type="Proteomes" id="UP000318010">
    <property type="component" value="Unassembled WGS sequence"/>
</dbReference>
<sequence>MGIKRPYLITLIAAAVCLLLGNKTFAQFNDSTFYHTAFQSTGSINKTRDGSAYLLNNALKFNVKRKDISLNFNNSWVYGKQNGILSNNDFSSSLDFNLYKGIPHFYYWGLANYNTSYSLKINNQLLTGAGIAYNFIDSKNNYLNLSEGVLFDTSDLMLPDNTRDEYTTFRNSLRLQFRFNIGDRVVLDGSNFLQNSFDRGSDFNIRSTTNLSFKLQSWLALTTSLNYNRVNRTLSENLLFTYGLTLEKWF</sequence>
<reference evidence="1 2" key="1">
    <citation type="submission" date="2019-07" db="EMBL/GenBank/DDBJ databases">
        <authorList>
            <person name="Kim J."/>
        </authorList>
    </citation>
    <scope>NUCLEOTIDE SEQUENCE [LARGE SCALE GENOMIC DNA]</scope>
    <source>
        <strain evidence="1 2">MJ1a</strain>
    </source>
</reference>
<dbReference type="InterPro" id="IPR007433">
    <property type="entry name" value="DUF481"/>
</dbReference>
<dbReference type="OrthoDB" id="789864at2"/>
<comment type="caution">
    <text evidence="1">The sequence shown here is derived from an EMBL/GenBank/DDBJ whole genome shotgun (WGS) entry which is preliminary data.</text>
</comment>
<dbReference type="EMBL" id="VOEI01000002">
    <property type="protein sequence ID" value="TWR26606.1"/>
    <property type="molecule type" value="Genomic_DNA"/>
</dbReference>